<dbReference type="EMBL" id="LT799839">
    <property type="protein sequence ID" value="SLK19230.1"/>
    <property type="molecule type" value="Genomic_DNA"/>
</dbReference>
<dbReference type="AlphaFoldDB" id="A0A1U6JFZ3"/>
<evidence type="ECO:0008006" key="3">
    <source>
        <dbReference type="Google" id="ProtNLM"/>
    </source>
</evidence>
<organism evidence="1 2">
    <name type="scientific">Clostridium chauvoei JF4335</name>
    <dbReference type="NCBI Taxonomy" id="1351755"/>
    <lineage>
        <taxon>Bacteria</taxon>
        <taxon>Bacillati</taxon>
        <taxon>Bacillota</taxon>
        <taxon>Clostridia</taxon>
        <taxon>Eubacteriales</taxon>
        <taxon>Clostridiaceae</taxon>
        <taxon>Clostridium</taxon>
    </lineage>
</organism>
<name>A0A1U6JFZ3_9CLOT</name>
<accession>A0A1U6JFZ3</accession>
<reference evidence="2" key="1">
    <citation type="submission" date="2017-03" db="EMBL/GenBank/DDBJ databases">
        <authorList>
            <person name="Falquet L."/>
            <person name="Falquet L."/>
        </authorList>
    </citation>
    <scope>NUCLEOTIDE SEQUENCE [LARGE SCALE GENOMIC DNA]</scope>
</reference>
<evidence type="ECO:0000313" key="2">
    <source>
        <dbReference type="Proteomes" id="UP000190476"/>
    </source>
</evidence>
<sequence>MKNNNLSFQCNKCGHILNSTGKNSLVMCPECKNIKKVENINYVEG</sequence>
<protein>
    <recommendedName>
        <fullName evidence="3">Mu-like prophage protein Com</fullName>
    </recommendedName>
</protein>
<evidence type="ECO:0000313" key="1">
    <source>
        <dbReference type="EMBL" id="SLK19230.1"/>
    </source>
</evidence>
<dbReference type="Proteomes" id="UP000190476">
    <property type="component" value="Chromosome I"/>
</dbReference>
<proteinExistence type="predicted"/>
<gene>
    <name evidence="1" type="ORF">CCH01_16200</name>
</gene>
<dbReference type="GeneID" id="66302924"/>
<keyword evidence="2" id="KW-1185">Reference proteome</keyword>
<dbReference type="RefSeq" id="WP_161493098.1">
    <property type="nucleotide sequence ID" value="NZ_CBML010000006.1"/>
</dbReference>